<dbReference type="InterPro" id="IPR029044">
    <property type="entry name" value="Nucleotide-diphossugar_trans"/>
</dbReference>
<feature type="domain" description="Glycosyltransferase 2-like" evidence="1">
    <location>
        <begin position="5"/>
        <end position="146"/>
    </location>
</feature>
<dbReference type="Gene3D" id="3.90.550.10">
    <property type="entry name" value="Spore Coat Polysaccharide Biosynthesis Protein SpsA, Chain A"/>
    <property type="match status" value="1"/>
</dbReference>
<reference evidence="2 3" key="1">
    <citation type="submission" date="2017-03" db="EMBL/GenBank/DDBJ databases">
        <title>Genome sequence of Methanobrevibacter thaueri.</title>
        <authorList>
            <person name="Poehlein A."/>
            <person name="Seedorf H."/>
            <person name="Daniel R."/>
        </authorList>
    </citation>
    <scope>NUCLEOTIDE SEQUENCE [LARGE SCALE GENOMIC DNA]</scope>
    <source>
        <strain evidence="2 3">DSM 11995</strain>
    </source>
</reference>
<name>A0A315XRS1_9EURY</name>
<sequence length="344" mass="40615">MMKISVVIPVYNIEDYLSECLDSIVNQSLEDIEIICVNDGSTDGSLDILKEYESKDSRVKIISQENKGIGNARNTALEYAKGEYVYFIDGDDTLELDALERLYDLNIEKNADFIIFKISNFNGETGERINDEYYTMPYLKDRVGEDAFNYDDVRDMALDLCVCSPGNIFKREFIEEIRFPEGLLFEDNVFFTHAIFKADRILFYDEFLYNRRQRPDSTSTHLTVKSLDTIEITNLLLDLCSQFNHPKHKGALYYRIFHNIYNIFKQADPSQKEEFFERIKYEYLKNKDKWESDDFFANNLKDEYRHMFNCAIKSKNATRFEKCVDSFNKESKLQKVRNKIYEII</sequence>
<dbReference type="InterPro" id="IPR001173">
    <property type="entry name" value="Glyco_trans_2-like"/>
</dbReference>
<protein>
    <submittedName>
        <fullName evidence="2">Putative glycosyltransferase EpsJ</fullName>
        <ecNumber evidence="2">2.4.-.-</ecNumber>
    </submittedName>
</protein>
<dbReference type="GO" id="GO:0016758">
    <property type="term" value="F:hexosyltransferase activity"/>
    <property type="evidence" value="ECO:0007669"/>
    <property type="project" value="UniProtKB-ARBA"/>
</dbReference>
<keyword evidence="3" id="KW-1185">Reference proteome</keyword>
<evidence type="ECO:0000313" key="3">
    <source>
        <dbReference type="Proteomes" id="UP000251717"/>
    </source>
</evidence>
<organism evidence="2 3">
    <name type="scientific">Methanobrevibacter thaueri</name>
    <dbReference type="NCBI Taxonomy" id="190975"/>
    <lineage>
        <taxon>Archaea</taxon>
        <taxon>Methanobacteriati</taxon>
        <taxon>Methanobacteriota</taxon>
        <taxon>Methanomada group</taxon>
        <taxon>Methanobacteria</taxon>
        <taxon>Methanobacteriales</taxon>
        <taxon>Methanobacteriaceae</taxon>
        <taxon>Methanobrevibacter</taxon>
    </lineage>
</organism>
<dbReference type="Proteomes" id="UP000251717">
    <property type="component" value="Unassembled WGS sequence"/>
</dbReference>
<keyword evidence="2" id="KW-0808">Transferase</keyword>
<dbReference type="EMBL" id="MZGS01000017">
    <property type="protein sequence ID" value="PWB87759.1"/>
    <property type="molecule type" value="Genomic_DNA"/>
</dbReference>
<evidence type="ECO:0000313" key="2">
    <source>
        <dbReference type="EMBL" id="PWB87759.1"/>
    </source>
</evidence>
<comment type="caution">
    <text evidence="2">The sequence shown here is derived from an EMBL/GenBank/DDBJ whole genome shotgun (WGS) entry which is preliminary data.</text>
</comment>
<dbReference type="RefSeq" id="WP_116591698.1">
    <property type="nucleotide sequence ID" value="NZ_MZGS01000017.1"/>
</dbReference>
<dbReference type="CDD" id="cd00761">
    <property type="entry name" value="Glyco_tranf_GTA_type"/>
    <property type="match status" value="1"/>
</dbReference>
<dbReference type="SUPFAM" id="SSF53448">
    <property type="entry name" value="Nucleotide-diphospho-sugar transferases"/>
    <property type="match status" value="1"/>
</dbReference>
<dbReference type="EC" id="2.4.-.-" evidence="2"/>
<dbReference type="Pfam" id="PF00535">
    <property type="entry name" value="Glycos_transf_2"/>
    <property type="match status" value="1"/>
</dbReference>
<gene>
    <name evidence="2" type="primary">epsJ_5</name>
    <name evidence="2" type="ORF">MBBTH_07280</name>
</gene>
<keyword evidence="2" id="KW-0328">Glycosyltransferase</keyword>
<evidence type="ECO:0000259" key="1">
    <source>
        <dbReference type="Pfam" id="PF00535"/>
    </source>
</evidence>
<dbReference type="AlphaFoldDB" id="A0A315XRS1"/>
<accession>A0A315XRS1</accession>
<proteinExistence type="predicted"/>
<dbReference type="PANTHER" id="PTHR22916">
    <property type="entry name" value="GLYCOSYLTRANSFERASE"/>
    <property type="match status" value="1"/>
</dbReference>
<dbReference type="OrthoDB" id="77457at2157"/>
<dbReference type="PANTHER" id="PTHR22916:SF3">
    <property type="entry name" value="UDP-GLCNAC:BETAGAL BETA-1,3-N-ACETYLGLUCOSAMINYLTRANSFERASE-LIKE PROTEIN 1"/>
    <property type="match status" value="1"/>
</dbReference>